<dbReference type="EMBL" id="UZAJ01011771">
    <property type="protein sequence ID" value="VDO61229.1"/>
    <property type="molecule type" value="Genomic_DNA"/>
</dbReference>
<organism evidence="3">
    <name type="scientific">Onchocerca flexuosa</name>
    <dbReference type="NCBI Taxonomy" id="387005"/>
    <lineage>
        <taxon>Eukaryota</taxon>
        <taxon>Metazoa</taxon>
        <taxon>Ecdysozoa</taxon>
        <taxon>Nematoda</taxon>
        <taxon>Chromadorea</taxon>
        <taxon>Rhabditida</taxon>
        <taxon>Spirurina</taxon>
        <taxon>Spiruromorpha</taxon>
        <taxon>Filarioidea</taxon>
        <taxon>Onchocercidae</taxon>
        <taxon>Onchocerca</taxon>
    </lineage>
</organism>
<dbReference type="AlphaFoldDB" id="A0A183HPW5"/>
<gene>
    <name evidence="1" type="ORF">OFLC_LOCUS9530</name>
</gene>
<keyword evidence="2" id="KW-1185">Reference proteome</keyword>
<name>A0A183HPW5_9BILA</name>
<reference evidence="1 2" key="2">
    <citation type="submission" date="2018-11" db="EMBL/GenBank/DDBJ databases">
        <authorList>
            <consortium name="Pathogen Informatics"/>
        </authorList>
    </citation>
    <scope>NUCLEOTIDE SEQUENCE [LARGE SCALE GENOMIC DNA]</scope>
</reference>
<dbReference type="WBParaSite" id="OFLC_0000952601-mRNA-1">
    <property type="protein sequence ID" value="OFLC_0000952601-mRNA-1"/>
    <property type="gene ID" value="OFLC_0000952601"/>
</dbReference>
<dbReference type="STRING" id="387005.A0A183HPW5"/>
<accession>A0A183HPW5</accession>
<sequence>MESLLRSRRIRRSNSLPTSRITCLRPRNERSMRRKYNFAFFKYNQLIIQINRTV</sequence>
<evidence type="ECO:0000313" key="2">
    <source>
        <dbReference type="Proteomes" id="UP000267606"/>
    </source>
</evidence>
<reference evidence="3" key="1">
    <citation type="submission" date="2016-06" db="UniProtKB">
        <authorList>
            <consortium name="WormBaseParasite"/>
        </authorList>
    </citation>
    <scope>IDENTIFICATION</scope>
</reference>
<dbReference type="Proteomes" id="UP000267606">
    <property type="component" value="Unassembled WGS sequence"/>
</dbReference>
<protein>
    <submittedName>
        <fullName evidence="1 3">Uncharacterized protein</fullName>
    </submittedName>
</protein>
<evidence type="ECO:0000313" key="3">
    <source>
        <dbReference type="WBParaSite" id="OFLC_0000952601-mRNA-1"/>
    </source>
</evidence>
<evidence type="ECO:0000313" key="1">
    <source>
        <dbReference type="EMBL" id="VDO61229.1"/>
    </source>
</evidence>
<proteinExistence type="predicted"/>